<reference evidence="12" key="1">
    <citation type="submission" date="2020-05" db="EMBL/GenBank/DDBJ databases">
        <authorList>
            <person name="Chiriac C."/>
            <person name="Salcher M."/>
            <person name="Ghai R."/>
            <person name="Kavagutti S V."/>
        </authorList>
    </citation>
    <scope>NUCLEOTIDE SEQUENCE</scope>
</reference>
<keyword evidence="6" id="KW-0408">Iron</keyword>
<evidence type="ECO:0000259" key="7">
    <source>
        <dbReference type="Pfam" id="PF02668"/>
    </source>
</evidence>
<dbReference type="PANTHER" id="PTHR30468:SF5">
    <property type="entry name" value="ALPHA-KETOGLUTARATE-DEPENDENT SULFATE ESTER DIOXYGENASE"/>
    <property type="match status" value="1"/>
</dbReference>
<dbReference type="EMBL" id="CAESGF010000040">
    <property type="protein sequence ID" value="CAB4365677.1"/>
    <property type="molecule type" value="Genomic_DNA"/>
</dbReference>
<comment type="cofactor">
    <cofactor evidence="1">
        <name>Fe(2+)</name>
        <dbReference type="ChEBI" id="CHEBI:29033"/>
    </cofactor>
</comment>
<dbReference type="EMBL" id="CAFBMT010000042">
    <property type="protein sequence ID" value="CAB4959320.1"/>
    <property type="molecule type" value="Genomic_DNA"/>
</dbReference>
<feature type="domain" description="TauD/TfdA-like" evidence="7">
    <location>
        <begin position="11"/>
        <end position="280"/>
    </location>
</feature>
<evidence type="ECO:0000313" key="11">
    <source>
        <dbReference type="EMBL" id="CAB4959320.1"/>
    </source>
</evidence>
<evidence type="ECO:0000313" key="8">
    <source>
        <dbReference type="EMBL" id="CAB4365677.1"/>
    </source>
</evidence>
<proteinExistence type="inferred from homology"/>
<dbReference type="InterPro" id="IPR051323">
    <property type="entry name" value="AtsK-like"/>
</dbReference>
<evidence type="ECO:0000256" key="2">
    <source>
        <dbReference type="ARBA" id="ARBA00005896"/>
    </source>
</evidence>
<keyword evidence="4" id="KW-0223">Dioxygenase</keyword>
<dbReference type="EMBL" id="CAEZYF010000030">
    <property type="protein sequence ID" value="CAB4744064.1"/>
    <property type="molecule type" value="Genomic_DNA"/>
</dbReference>
<protein>
    <submittedName>
        <fullName evidence="12">Unannotated protein</fullName>
    </submittedName>
</protein>
<name>A0A6J7NWG1_9ZZZZ</name>
<evidence type="ECO:0000256" key="4">
    <source>
        <dbReference type="ARBA" id="ARBA00022964"/>
    </source>
</evidence>
<dbReference type="Pfam" id="PF02668">
    <property type="entry name" value="TauD"/>
    <property type="match status" value="1"/>
</dbReference>
<dbReference type="AlphaFoldDB" id="A0A6J7NWG1"/>
<dbReference type="PANTHER" id="PTHR30468">
    <property type="entry name" value="ALPHA-KETOGLUTARATE-DEPENDENT SULFONATE DIOXYGENASE"/>
    <property type="match status" value="1"/>
</dbReference>
<keyword evidence="3" id="KW-0479">Metal-binding</keyword>
<comment type="similarity">
    <text evidence="2">Belongs to the TfdA dioxygenase family.</text>
</comment>
<keyword evidence="5" id="KW-0560">Oxidoreductase</keyword>
<organism evidence="12">
    <name type="scientific">freshwater metagenome</name>
    <dbReference type="NCBI Taxonomy" id="449393"/>
    <lineage>
        <taxon>unclassified sequences</taxon>
        <taxon>metagenomes</taxon>
        <taxon>ecological metagenomes</taxon>
    </lineage>
</organism>
<dbReference type="EMBL" id="CAFBIY010000043">
    <property type="protein sequence ID" value="CAB4849850.1"/>
    <property type="molecule type" value="Genomic_DNA"/>
</dbReference>
<dbReference type="InterPro" id="IPR003819">
    <property type="entry name" value="TauD/TfdA-like"/>
</dbReference>
<accession>A0A6J7NWG1</accession>
<evidence type="ECO:0000256" key="3">
    <source>
        <dbReference type="ARBA" id="ARBA00022723"/>
    </source>
</evidence>
<evidence type="ECO:0000256" key="6">
    <source>
        <dbReference type="ARBA" id="ARBA00023004"/>
    </source>
</evidence>
<sequence length="298" mass="32570">MTAQLATTTLDIRPMAPNIGAEVLGIDLAHPLDDATVATVRAALLRWKVIFFRDQHIGPAEHIAFGRQFGVVTPAHPILPSIEGYPEVLPLSSEAYATQDPGSEIDNNWHTDVTFSLDPPMGSILRGVTVPPYGGDTLWTNLVAAYEGLSLPMRRFVDGLQAVHRNAIPSAAAAEIDSELLAQFLKAARRSVHPVVRVHPETGERALFVNPFFTESIVGLTGSESHRVLHLLYEQMLKPDNIVRFRWAPGSIAFWDNRATAHRAPTDVQASGFDRYMERITIAGDVPVGPDGFTSQPA</sequence>
<dbReference type="GO" id="GO:0046872">
    <property type="term" value="F:metal ion binding"/>
    <property type="evidence" value="ECO:0007669"/>
    <property type="project" value="UniProtKB-KW"/>
</dbReference>
<evidence type="ECO:0000256" key="1">
    <source>
        <dbReference type="ARBA" id="ARBA00001954"/>
    </source>
</evidence>
<gene>
    <name evidence="9" type="ORF">UFOPK2656_03113</name>
    <name evidence="10" type="ORF">UFOPK3267_01013</name>
    <name evidence="11" type="ORF">UFOPK3651_03401</name>
    <name evidence="12" type="ORF">UFOPK3931_01738</name>
    <name evidence="8" type="ORF">UFOPK4189_03419</name>
</gene>
<dbReference type="GO" id="GO:0005737">
    <property type="term" value="C:cytoplasm"/>
    <property type="evidence" value="ECO:0007669"/>
    <property type="project" value="TreeGrafter"/>
</dbReference>
<evidence type="ECO:0000313" key="10">
    <source>
        <dbReference type="EMBL" id="CAB4849850.1"/>
    </source>
</evidence>
<evidence type="ECO:0000313" key="9">
    <source>
        <dbReference type="EMBL" id="CAB4744064.1"/>
    </source>
</evidence>
<dbReference type="GO" id="GO:0016706">
    <property type="term" value="F:2-oxoglutarate-dependent dioxygenase activity"/>
    <property type="evidence" value="ECO:0007669"/>
    <property type="project" value="TreeGrafter"/>
</dbReference>
<dbReference type="SUPFAM" id="SSF51197">
    <property type="entry name" value="Clavaminate synthase-like"/>
    <property type="match status" value="1"/>
</dbReference>
<evidence type="ECO:0000256" key="5">
    <source>
        <dbReference type="ARBA" id="ARBA00023002"/>
    </source>
</evidence>
<dbReference type="InterPro" id="IPR042098">
    <property type="entry name" value="TauD-like_sf"/>
</dbReference>
<evidence type="ECO:0000313" key="12">
    <source>
        <dbReference type="EMBL" id="CAB4995063.1"/>
    </source>
</evidence>
<dbReference type="Gene3D" id="3.60.130.10">
    <property type="entry name" value="Clavaminate synthase-like"/>
    <property type="match status" value="1"/>
</dbReference>
<dbReference type="EMBL" id="CAFBOL010000045">
    <property type="protein sequence ID" value="CAB4995063.1"/>
    <property type="molecule type" value="Genomic_DNA"/>
</dbReference>